<feature type="domain" description="Ribosomal RNA-processing protein 14/surfeit locus protein 6 C-terminal" evidence="5">
    <location>
        <begin position="103"/>
        <end position="264"/>
    </location>
</feature>
<dbReference type="Proteomes" id="UP000030755">
    <property type="component" value="Unassembled WGS sequence"/>
</dbReference>
<evidence type="ECO:0000256" key="3">
    <source>
        <dbReference type="ARBA" id="ARBA00023242"/>
    </source>
</evidence>
<dbReference type="GO" id="GO:0005730">
    <property type="term" value="C:nucleolus"/>
    <property type="evidence" value="ECO:0007669"/>
    <property type="project" value="TreeGrafter"/>
</dbReference>
<evidence type="ECO:0000256" key="4">
    <source>
        <dbReference type="SAM" id="MobiDB-lite"/>
    </source>
</evidence>
<name>A0A075AS07_ROZAC</name>
<keyword evidence="3" id="KW-0539">Nucleus</keyword>
<feature type="region of interest" description="Disordered" evidence="4">
    <location>
        <begin position="102"/>
        <end position="207"/>
    </location>
</feature>
<evidence type="ECO:0000313" key="7">
    <source>
        <dbReference type="Proteomes" id="UP000030755"/>
    </source>
</evidence>
<proteinExistence type="inferred from homology"/>
<evidence type="ECO:0000259" key="5">
    <source>
        <dbReference type="Pfam" id="PF04935"/>
    </source>
</evidence>
<reference evidence="6 7" key="1">
    <citation type="journal article" date="2013" name="Curr. Biol.">
        <title>Shared signatures of parasitism and phylogenomics unite Cryptomycota and microsporidia.</title>
        <authorList>
            <person name="James T.Y."/>
            <person name="Pelin A."/>
            <person name="Bonen L."/>
            <person name="Ahrendt S."/>
            <person name="Sain D."/>
            <person name="Corradi N."/>
            <person name="Stajich J.E."/>
        </authorList>
    </citation>
    <scope>NUCLEOTIDE SEQUENCE [LARGE SCALE GENOMIC DNA]</scope>
    <source>
        <strain evidence="6 7">CSF55</strain>
    </source>
</reference>
<feature type="compositionally biased region" description="Basic and acidic residues" evidence="4">
    <location>
        <begin position="240"/>
        <end position="260"/>
    </location>
</feature>
<evidence type="ECO:0000256" key="1">
    <source>
        <dbReference type="ARBA" id="ARBA00004123"/>
    </source>
</evidence>
<keyword evidence="7" id="KW-1185">Reference proteome</keyword>
<dbReference type="STRING" id="988480.A0A075AS07"/>
<dbReference type="GO" id="GO:0003677">
    <property type="term" value="F:DNA binding"/>
    <property type="evidence" value="ECO:0007669"/>
    <property type="project" value="TreeGrafter"/>
</dbReference>
<dbReference type="PANTHER" id="PTHR14369">
    <property type="entry name" value="SURFEIT LOCUS PROTEIN 6"/>
    <property type="match status" value="1"/>
</dbReference>
<dbReference type="PANTHER" id="PTHR14369:SF0">
    <property type="entry name" value="SURFEIT LOCUS PROTEIN 6"/>
    <property type="match status" value="1"/>
</dbReference>
<dbReference type="EMBL" id="KE561079">
    <property type="protein sequence ID" value="EPZ33051.1"/>
    <property type="molecule type" value="Genomic_DNA"/>
</dbReference>
<gene>
    <name evidence="6" type="ORF">O9G_002852</name>
</gene>
<dbReference type="GO" id="GO:0003723">
    <property type="term" value="F:RNA binding"/>
    <property type="evidence" value="ECO:0007669"/>
    <property type="project" value="TreeGrafter"/>
</dbReference>
<dbReference type="InterPro" id="IPR029190">
    <property type="entry name" value="Rrp14/SURF6_C"/>
</dbReference>
<dbReference type="AlphaFoldDB" id="A0A075AS07"/>
<dbReference type="GO" id="GO:0042273">
    <property type="term" value="P:ribosomal large subunit biogenesis"/>
    <property type="evidence" value="ECO:0007669"/>
    <property type="project" value="TreeGrafter"/>
</dbReference>
<comment type="subcellular location">
    <subcellularLocation>
        <location evidence="1">Nucleus</location>
    </subcellularLocation>
</comment>
<evidence type="ECO:0000313" key="6">
    <source>
        <dbReference type="EMBL" id="EPZ33051.1"/>
    </source>
</evidence>
<accession>A0A075AS07</accession>
<dbReference type="Pfam" id="PF04935">
    <property type="entry name" value="SURF6"/>
    <property type="match status" value="1"/>
</dbReference>
<feature type="compositionally biased region" description="Basic residues" evidence="4">
    <location>
        <begin position="102"/>
        <end position="112"/>
    </location>
</feature>
<feature type="region of interest" description="Disordered" evidence="4">
    <location>
        <begin position="240"/>
        <end position="280"/>
    </location>
</feature>
<evidence type="ECO:0000256" key="2">
    <source>
        <dbReference type="ARBA" id="ARBA00005904"/>
    </source>
</evidence>
<dbReference type="OrthoDB" id="444809at2759"/>
<comment type="similarity">
    <text evidence="2">Belongs to the SURF6 family.</text>
</comment>
<dbReference type="GO" id="GO:0042274">
    <property type="term" value="P:ribosomal small subunit biogenesis"/>
    <property type="evidence" value="ECO:0007669"/>
    <property type="project" value="TreeGrafter"/>
</dbReference>
<dbReference type="HOGENOM" id="CLU_994508_0_0_1"/>
<sequence>MEHEEYFLSMIALVPPAIYFNEEKETENLPLSNAEKKQLKKIKLDPELQKNTADLLKEKESENNTKTATTSNFTLSELQEKLRVKLESIKVSRNVDRSVVMNRRKQPKRKVQNKQSKAFPAEKEQTKAPITPPRSPVTDENNGPIFNKFDFGKDKKKKNVDPLTALRRLEKEKEKLSSMDPEQLAGVKEKQQWQKAMQKINGEKVKDDEALLKKAIKRKEKQKEKSSKLWKERKELVEKQIADRQKKRQDNIQKKINDRKDRKRGRAGFEGGMKRKKNKK</sequence>
<protein>
    <submittedName>
        <fullName evidence="6">Surfeit locus 6 domain-containing protein</fullName>
    </submittedName>
</protein>
<feature type="compositionally biased region" description="Basic and acidic residues" evidence="4">
    <location>
        <begin position="167"/>
        <end position="177"/>
    </location>
</feature>
<dbReference type="InterPro" id="IPR007019">
    <property type="entry name" value="SURF6"/>
</dbReference>
<organism evidence="6 7">
    <name type="scientific">Rozella allomycis (strain CSF55)</name>
    <dbReference type="NCBI Taxonomy" id="988480"/>
    <lineage>
        <taxon>Eukaryota</taxon>
        <taxon>Fungi</taxon>
        <taxon>Fungi incertae sedis</taxon>
        <taxon>Cryptomycota</taxon>
        <taxon>Cryptomycota incertae sedis</taxon>
        <taxon>Rozella</taxon>
    </lineage>
</organism>